<feature type="region of interest" description="Disordered" evidence="16">
    <location>
        <begin position="1"/>
        <end position="44"/>
    </location>
</feature>
<reference evidence="19" key="2">
    <citation type="journal article" date="2020" name="Nat. Ecol. Evol.">
        <title>Deeply conserved synteny resolves early events in vertebrate evolution.</title>
        <authorList>
            <person name="Simakov O."/>
            <person name="Marletaz F."/>
            <person name="Yue J.X."/>
            <person name="O'Connell B."/>
            <person name="Jenkins J."/>
            <person name="Brandt A."/>
            <person name="Calef R."/>
            <person name="Tung C.H."/>
            <person name="Huang T.K."/>
            <person name="Schmutz J."/>
            <person name="Satoh N."/>
            <person name="Yu J.K."/>
            <person name="Putnam N.H."/>
            <person name="Green R.E."/>
            <person name="Rokhsar D.S."/>
        </authorList>
    </citation>
    <scope>NUCLEOTIDE SEQUENCE [LARGE SCALE GENOMIC DNA]</scope>
    <source>
        <strain evidence="19">S238N-H82</strain>
    </source>
</reference>
<comment type="similarity">
    <text evidence="3">Belongs to the histone deacetylase family. HD type 2 subfamily.</text>
</comment>
<dbReference type="KEGG" id="bfo:118429837"/>
<evidence type="ECO:0000256" key="16">
    <source>
        <dbReference type="SAM" id="MobiDB-lite"/>
    </source>
</evidence>
<dbReference type="InParanoid" id="C3ZI86"/>
<dbReference type="EMBL" id="GG666627">
    <property type="protein sequence ID" value="EEN47611.1"/>
    <property type="molecule type" value="Genomic_DNA"/>
</dbReference>
<evidence type="ECO:0000256" key="4">
    <source>
        <dbReference type="ARBA" id="ARBA00022491"/>
    </source>
</evidence>
<dbReference type="OMA" id="NRCQHPS"/>
<keyword evidence="12" id="KW-0805">Transcription regulation</keyword>
<evidence type="ECO:0000256" key="8">
    <source>
        <dbReference type="ARBA" id="ARBA00022786"/>
    </source>
</evidence>
<dbReference type="PANTHER" id="PTHR47665">
    <property type="entry name" value="HISTONE DEACETYLASE-LIKE PROTEIN"/>
    <property type="match status" value="1"/>
</dbReference>
<dbReference type="PROSITE" id="PS50271">
    <property type="entry name" value="ZF_UBP"/>
    <property type="match status" value="1"/>
</dbReference>
<feature type="compositionally biased region" description="Polar residues" evidence="16">
    <location>
        <begin position="1"/>
        <end position="10"/>
    </location>
</feature>
<feature type="domain" description="UBP-type" evidence="17">
    <location>
        <begin position="68"/>
        <end position="166"/>
    </location>
</feature>
<dbReference type="AlphaFoldDB" id="C3ZI86"/>
<evidence type="ECO:0000256" key="7">
    <source>
        <dbReference type="ARBA" id="ARBA00022771"/>
    </source>
</evidence>
<dbReference type="eggNOG" id="KOG1343">
    <property type="taxonomic scope" value="Eukaryota"/>
</dbReference>
<proteinExistence type="inferred from homology"/>
<keyword evidence="7 15" id="KW-0863">Zinc-finger</keyword>
<evidence type="ECO:0000313" key="18">
    <source>
        <dbReference type="EMBL" id="EEN47611.1"/>
    </source>
</evidence>
<dbReference type="Gene3D" id="3.30.40.10">
    <property type="entry name" value="Zinc/RING finger domain, C3HC4 (zinc finger)"/>
    <property type="match status" value="1"/>
</dbReference>
<protein>
    <submittedName>
        <fullName evidence="20">Histone deacetylase 6-like</fullName>
    </submittedName>
</protein>
<evidence type="ECO:0000256" key="1">
    <source>
        <dbReference type="ARBA" id="ARBA00001947"/>
    </source>
</evidence>
<evidence type="ECO:0000256" key="11">
    <source>
        <dbReference type="ARBA" id="ARBA00022853"/>
    </source>
</evidence>
<evidence type="ECO:0000313" key="20">
    <source>
        <dbReference type="RefSeq" id="XP_035696330.1"/>
    </source>
</evidence>
<evidence type="ECO:0000256" key="6">
    <source>
        <dbReference type="ARBA" id="ARBA00022737"/>
    </source>
</evidence>
<comment type="subcellular location">
    <subcellularLocation>
        <location evidence="2">Nucleus</location>
    </subcellularLocation>
</comment>
<keyword evidence="4" id="KW-0678">Repressor</keyword>
<dbReference type="RefSeq" id="XP_035696330.1">
    <property type="nucleotide sequence ID" value="XM_035840437.1"/>
</dbReference>
<keyword evidence="6" id="KW-0677">Repeat</keyword>
<dbReference type="SUPFAM" id="SSF57850">
    <property type="entry name" value="RING/U-box"/>
    <property type="match status" value="1"/>
</dbReference>
<keyword evidence="5" id="KW-0479">Metal-binding</keyword>
<dbReference type="Pfam" id="PF02148">
    <property type="entry name" value="zf-UBP"/>
    <property type="match status" value="1"/>
</dbReference>
<dbReference type="InterPro" id="IPR001607">
    <property type="entry name" value="Znf_UBP"/>
</dbReference>
<keyword evidence="19" id="KW-1185">Reference proteome</keyword>
<reference evidence="18" key="1">
    <citation type="journal article" date="2008" name="Nature">
        <title>The amphioxus genome and the evolution of the chordate karyotype.</title>
        <authorList>
            <consortium name="US DOE Joint Genome Institute (JGI-PGF)"/>
            <person name="Putnam N.H."/>
            <person name="Butts T."/>
            <person name="Ferrier D.E.K."/>
            <person name="Furlong R.F."/>
            <person name="Hellsten U."/>
            <person name="Kawashima T."/>
            <person name="Robinson-Rechavi M."/>
            <person name="Shoguchi E."/>
            <person name="Terry A."/>
            <person name="Yu J.-K."/>
            <person name="Benito-Gutierrez E.L."/>
            <person name="Dubchak I."/>
            <person name="Garcia-Fernandez J."/>
            <person name="Gibson-Brown J.J."/>
            <person name="Grigoriev I.V."/>
            <person name="Horton A.C."/>
            <person name="de Jong P.J."/>
            <person name="Jurka J."/>
            <person name="Kapitonov V.V."/>
            <person name="Kohara Y."/>
            <person name="Kuroki Y."/>
            <person name="Lindquist E."/>
            <person name="Lucas S."/>
            <person name="Osoegawa K."/>
            <person name="Pennacchio L.A."/>
            <person name="Salamov A.A."/>
            <person name="Satou Y."/>
            <person name="Sauka-Spengler T."/>
            <person name="Schmutz J."/>
            <person name="Shin-I T."/>
            <person name="Toyoda A."/>
            <person name="Bronner-Fraser M."/>
            <person name="Fujiyama A."/>
            <person name="Holland L.Z."/>
            <person name="Holland P.W.H."/>
            <person name="Satoh N."/>
            <person name="Rokhsar D.S."/>
        </authorList>
    </citation>
    <scope>NUCLEOTIDE SEQUENCE [LARGE SCALE GENOMIC DNA]</scope>
    <source>
        <strain evidence="18">S238N-H82</strain>
        <tissue evidence="18">Testes</tissue>
    </source>
</reference>
<evidence type="ECO:0000256" key="2">
    <source>
        <dbReference type="ARBA" id="ARBA00004123"/>
    </source>
</evidence>
<dbReference type="PANTHER" id="PTHR47665:SF1">
    <property type="entry name" value="HISTONE DEACETYLASE-LIKE PROTEIN"/>
    <property type="match status" value="1"/>
</dbReference>
<evidence type="ECO:0000256" key="13">
    <source>
        <dbReference type="ARBA" id="ARBA00023163"/>
    </source>
</evidence>
<evidence type="ECO:0000256" key="15">
    <source>
        <dbReference type="PROSITE-ProRule" id="PRU00502"/>
    </source>
</evidence>
<dbReference type="InterPro" id="IPR013083">
    <property type="entry name" value="Znf_RING/FYVE/PHD"/>
</dbReference>
<accession>C3ZI86</accession>
<evidence type="ECO:0000259" key="17">
    <source>
        <dbReference type="PROSITE" id="PS50271"/>
    </source>
</evidence>
<reference evidence="20" key="3">
    <citation type="submission" date="2025-04" db="UniProtKB">
        <authorList>
            <consortium name="RefSeq"/>
        </authorList>
    </citation>
    <scope>IDENTIFICATION</scope>
    <source>
        <strain evidence="20">S238N-H82</strain>
        <tissue evidence="20">Testes</tissue>
    </source>
</reference>
<evidence type="ECO:0000256" key="3">
    <source>
        <dbReference type="ARBA" id="ARBA00007738"/>
    </source>
</evidence>
<comment type="cofactor">
    <cofactor evidence="1">
        <name>Zn(2+)</name>
        <dbReference type="ChEBI" id="CHEBI:29105"/>
    </cofactor>
</comment>
<keyword evidence="14" id="KW-0539">Nucleus</keyword>
<dbReference type="Proteomes" id="UP000001554">
    <property type="component" value="Chromosome 14"/>
</dbReference>
<dbReference type="STRING" id="7739.C3ZI86"/>
<dbReference type="OrthoDB" id="424012at2759"/>
<dbReference type="GO" id="GO:0016787">
    <property type="term" value="F:hydrolase activity"/>
    <property type="evidence" value="ECO:0007669"/>
    <property type="project" value="UniProtKB-KW"/>
</dbReference>
<evidence type="ECO:0000256" key="5">
    <source>
        <dbReference type="ARBA" id="ARBA00022723"/>
    </source>
</evidence>
<dbReference type="GO" id="GO:0008270">
    <property type="term" value="F:zinc ion binding"/>
    <property type="evidence" value="ECO:0007669"/>
    <property type="project" value="UniProtKB-KW"/>
</dbReference>
<keyword evidence="13" id="KW-0804">Transcription</keyword>
<keyword evidence="9" id="KW-0378">Hydrolase</keyword>
<dbReference type="GeneID" id="118429837"/>
<dbReference type="SMART" id="SM00290">
    <property type="entry name" value="ZnF_UBP"/>
    <property type="match status" value="1"/>
</dbReference>
<evidence type="ECO:0000256" key="10">
    <source>
        <dbReference type="ARBA" id="ARBA00022833"/>
    </source>
</evidence>
<keyword evidence="8" id="KW-0833">Ubl conjugation pathway</keyword>
<evidence type="ECO:0000256" key="14">
    <source>
        <dbReference type="ARBA" id="ARBA00023242"/>
    </source>
</evidence>
<keyword evidence="11" id="KW-0156">Chromatin regulator</keyword>
<keyword evidence="10" id="KW-0862">Zinc</keyword>
<evidence type="ECO:0000313" key="19">
    <source>
        <dbReference type="Proteomes" id="UP000001554"/>
    </source>
</evidence>
<feature type="compositionally biased region" description="Low complexity" evidence="16">
    <location>
        <begin position="19"/>
        <end position="44"/>
    </location>
</feature>
<evidence type="ECO:0000256" key="12">
    <source>
        <dbReference type="ARBA" id="ARBA00023015"/>
    </source>
</evidence>
<dbReference type="GO" id="GO:0005634">
    <property type="term" value="C:nucleus"/>
    <property type="evidence" value="ECO:0007669"/>
    <property type="project" value="UniProtKB-SubCell"/>
</dbReference>
<organism>
    <name type="scientific">Branchiostoma floridae</name>
    <name type="common">Florida lancelet</name>
    <name type="synonym">Amphioxus</name>
    <dbReference type="NCBI Taxonomy" id="7739"/>
    <lineage>
        <taxon>Eukaryota</taxon>
        <taxon>Metazoa</taxon>
        <taxon>Chordata</taxon>
        <taxon>Cephalochordata</taxon>
        <taxon>Leptocardii</taxon>
        <taxon>Amphioxiformes</taxon>
        <taxon>Branchiostomatidae</taxon>
        <taxon>Branchiostoma</taxon>
    </lineage>
</organism>
<gene>
    <name evidence="20" type="primary">LOC118429837</name>
    <name evidence="18" type="ORF">BRAFLDRAFT_80696</name>
</gene>
<sequence length="170" mass="18008">MADQQPSGSGDRSHDQPPTNESSSSAAMATTSEEGAVGGSESASSSTICDLIGGEGVPDNMFAVVPLTWCPHLETIATLPSDGLDASAPCITCGDASENWVCLHCYQVHCGRFVKEHMVRHGETTGHSMVLSYADLSVWCYPCDFYVHNETLLPAKRAAHLSKFGCLPGC</sequence>
<dbReference type="GO" id="GO:0006325">
    <property type="term" value="P:chromatin organization"/>
    <property type="evidence" value="ECO:0007669"/>
    <property type="project" value="UniProtKB-KW"/>
</dbReference>
<name>C3ZI86_BRAFL</name>
<evidence type="ECO:0000256" key="9">
    <source>
        <dbReference type="ARBA" id="ARBA00022801"/>
    </source>
</evidence>
<dbReference type="FunFam" id="3.30.40.10:FF:000342">
    <property type="entry name" value="Histone deacetylase 6"/>
    <property type="match status" value="1"/>
</dbReference>